<name>A0ABV7VSW8_9GAMM</name>
<keyword evidence="1" id="KW-0732">Signal</keyword>
<gene>
    <name evidence="2" type="ORF">ACFOMG_06970</name>
</gene>
<dbReference type="SUPFAM" id="SSF52833">
    <property type="entry name" value="Thioredoxin-like"/>
    <property type="match status" value="1"/>
</dbReference>
<evidence type="ECO:0000256" key="1">
    <source>
        <dbReference type="SAM" id="SignalP"/>
    </source>
</evidence>
<organism evidence="2 3">
    <name type="scientific">Bacterioplanoides pacificum</name>
    <dbReference type="NCBI Taxonomy" id="1171596"/>
    <lineage>
        <taxon>Bacteria</taxon>
        <taxon>Pseudomonadati</taxon>
        <taxon>Pseudomonadota</taxon>
        <taxon>Gammaproteobacteria</taxon>
        <taxon>Oceanospirillales</taxon>
        <taxon>Oceanospirillaceae</taxon>
        <taxon>Bacterioplanoides</taxon>
    </lineage>
</organism>
<dbReference type="EC" id="1.11.1.24" evidence="2"/>
<comment type="caution">
    <text evidence="2">The sequence shown here is derived from an EMBL/GenBank/DDBJ whole genome shotgun (WGS) entry which is preliminary data.</text>
</comment>
<dbReference type="InterPro" id="IPR036249">
    <property type="entry name" value="Thioredoxin-like_sf"/>
</dbReference>
<sequence>MGHIVRFVLLIALALPLQAQPTISPGQLLPDFSLPAVNGFGQRLAEQRGQAVMLIWLGDCDACHEQLAAYQLLAEGRINEGLVSWFVWTPAAGQQPPNMRLPVLISQPRWRTGWAFEPRPAVMLINADGVLDHLILGDLDDNYSRVEQRLSRWLTKNNQ</sequence>
<dbReference type="Proteomes" id="UP001595722">
    <property type="component" value="Unassembled WGS sequence"/>
</dbReference>
<evidence type="ECO:0000313" key="2">
    <source>
        <dbReference type="EMBL" id="MFC3679851.1"/>
    </source>
</evidence>
<feature type="signal peptide" evidence="1">
    <location>
        <begin position="1"/>
        <end position="19"/>
    </location>
</feature>
<feature type="chain" id="PRO_5047263754" evidence="1">
    <location>
        <begin position="20"/>
        <end position="159"/>
    </location>
</feature>
<reference evidence="3" key="1">
    <citation type="journal article" date="2019" name="Int. J. Syst. Evol. Microbiol.">
        <title>The Global Catalogue of Microorganisms (GCM) 10K type strain sequencing project: providing services to taxonomists for standard genome sequencing and annotation.</title>
        <authorList>
            <consortium name="The Broad Institute Genomics Platform"/>
            <consortium name="The Broad Institute Genome Sequencing Center for Infectious Disease"/>
            <person name="Wu L."/>
            <person name="Ma J."/>
        </authorList>
    </citation>
    <scope>NUCLEOTIDE SEQUENCE [LARGE SCALE GENOMIC DNA]</scope>
    <source>
        <strain evidence="3">KCTC 42424</strain>
    </source>
</reference>
<keyword evidence="2" id="KW-0560">Oxidoreductase</keyword>
<keyword evidence="2" id="KW-0575">Peroxidase</keyword>
<dbReference type="EMBL" id="JBHRYB010000005">
    <property type="protein sequence ID" value="MFC3679851.1"/>
    <property type="molecule type" value="Genomic_DNA"/>
</dbReference>
<accession>A0ABV7VSW8</accession>
<keyword evidence="3" id="KW-1185">Reference proteome</keyword>
<dbReference type="GO" id="GO:0140824">
    <property type="term" value="F:thioredoxin-dependent peroxiredoxin activity"/>
    <property type="evidence" value="ECO:0007669"/>
    <property type="project" value="UniProtKB-EC"/>
</dbReference>
<evidence type="ECO:0000313" key="3">
    <source>
        <dbReference type="Proteomes" id="UP001595722"/>
    </source>
</evidence>
<protein>
    <submittedName>
        <fullName evidence="2">Peroxiredoxin family protein</fullName>
        <ecNumber evidence="2">1.11.1.24</ecNumber>
    </submittedName>
</protein>
<dbReference type="RefSeq" id="WP_376865643.1">
    <property type="nucleotide sequence ID" value="NZ_JBHRYB010000005.1"/>
</dbReference>
<proteinExistence type="predicted"/>
<dbReference type="Gene3D" id="3.40.30.10">
    <property type="entry name" value="Glutaredoxin"/>
    <property type="match status" value="1"/>
</dbReference>